<evidence type="ECO:0000313" key="1">
    <source>
        <dbReference type="EMBL" id="CAA9240575.1"/>
    </source>
</evidence>
<accession>A0A6J4I4W9</accession>
<reference evidence="1" key="1">
    <citation type="submission" date="2020-02" db="EMBL/GenBank/DDBJ databases">
        <authorList>
            <person name="Meier V. D."/>
        </authorList>
    </citation>
    <scope>NUCLEOTIDE SEQUENCE</scope>
    <source>
        <strain evidence="1">AVDCRST_MAG08</strain>
    </source>
</reference>
<evidence type="ECO:0008006" key="2">
    <source>
        <dbReference type="Google" id="ProtNLM"/>
    </source>
</evidence>
<name>A0A6J4I4W9_9PROT</name>
<proteinExistence type="predicted"/>
<dbReference type="Gene3D" id="3.40.50.1820">
    <property type="entry name" value="alpha/beta hydrolase"/>
    <property type="match status" value="1"/>
</dbReference>
<dbReference type="SUPFAM" id="SSF53474">
    <property type="entry name" value="alpha/beta-Hydrolases"/>
    <property type="match status" value="1"/>
</dbReference>
<sequence>MIAYPTLALCGQEFEPVGRMFGAEAIWREMATDLRTVSIPRCGHLPHEERPG</sequence>
<organism evidence="1">
    <name type="scientific">uncultured Acetobacteraceae bacterium</name>
    <dbReference type="NCBI Taxonomy" id="169975"/>
    <lineage>
        <taxon>Bacteria</taxon>
        <taxon>Pseudomonadati</taxon>
        <taxon>Pseudomonadota</taxon>
        <taxon>Alphaproteobacteria</taxon>
        <taxon>Acetobacterales</taxon>
        <taxon>Acetobacteraceae</taxon>
        <taxon>environmental samples</taxon>
    </lineage>
</organism>
<gene>
    <name evidence="1" type="ORF">AVDCRST_MAG08-1601</name>
</gene>
<dbReference type="EMBL" id="CADCTG010000139">
    <property type="protein sequence ID" value="CAA9240575.1"/>
    <property type="molecule type" value="Genomic_DNA"/>
</dbReference>
<protein>
    <recommendedName>
        <fullName evidence="2">Alpha/beta hydrolase</fullName>
    </recommendedName>
</protein>
<dbReference type="InterPro" id="IPR029058">
    <property type="entry name" value="AB_hydrolase_fold"/>
</dbReference>
<dbReference type="AlphaFoldDB" id="A0A6J4I4W9"/>